<feature type="region of interest" description="Disordered" evidence="3">
    <location>
        <begin position="293"/>
        <end position="324"/>
    </location>
</feature>
<gene>
    <name evidence="5" type="ORF">LARV_01684</name>
</gene>
<evidence type="ECO:0000256" key="2">
    <source>
        <dbReference type="ARBA" id="ARBA00023002"/>
    </source>
</evidence>
<feature type="compositionally biased region" description="Basic and acidic residues" evidence="3">
    <location>
        <begin position="302"/>
        <end position="313"/>
    </location>
</feature>
<dbReference type="InterPro" id="IPR046826">
    <property type="entry name" value="PDH_N"/>
</dbReference>
<evidence type="ECO:0000313" key="6">
    <source>
        <dbReference type="Proteomes" id="UP000055060"/>
    </source>
</evidence>
<dbReference type="InterPro" id="IPR008927">
    <property type="entry name" value="6-PGluconate_DH-like_C_sf"/>
</dbReference>
<protein>
    <submittedName>
        <fullName evidence="5">Prephenate dehydrogenase</fullName>
    </submittedName>
</protein>
<dbReference type="PROSITE" id="PS51176">
    <property type="entry name" value="PDH_ADH"/>
    <property type="match status" value="1"/>
</dbReference>
<dbReference type="Pfam" id="PF02153">
    <property type="entry name" value="PDH_N"/>
    <property type="match status" value="1"/>
</dbReference>
<evidence type="ECO:0000259" key="4">
    <source>
        <dbReference type="PROSITE" id="PS51176"/>
    </source>
</evidence>
<name>A0A0S7BJF2_9CHLR</name>
<dbReference type="InterPro" id="IPR003099">
    <property type="entry name" value="Prephen_DH"/>
</dbReference>
<dbReference type="GO" id="GO:0004665">
    <property type="term" value="F:prephenate dehydrogenase (NADP+) activity"/>
    <property type="evidence" value="ECO:0007669"/>
    <property type="project" value="InterPro"/>
</dbReference>
<feature type="domain" description="Prephenate/arogenate dehydrogenase" evidence="4">
    <location>
        <begin position="3"/>
        <end position="297"/>
    </location>
</feature>
<dbReference type="GO" id="GO:0006571">
    <property type="term" value="P:tyrosine biosynthetic process"/>
    <property type="evidence" value="ECO:0007669"/>
    <property type="project" value="InterPro"/>
</dbReference>
<keyword evidence="2" id="KW-0560">Oxidoreductase</keyword>
<dbReference type="Gene3D" id="1.10.3660.10">
    <property type="entry name" value="6-phosphogluconate dehydrogenase C-terminal like domain"/>
    <property type="match status" value="1"/>
</dbReference>
<dbReference type="Proteomes" id="UP000055060">
    <property type="component" value="Unassembled WGS sequence"/>
</dbReference>
<dbReference type="AlphaFoldDB" id="A0A0S7BJF2"/>
<dbReference type="PANTHER" id="PTHR21363">
    <property type="entry name" value="PREPHENATE DEHYDROGENASE"/>
    <property type="match status" value="1"/>
</dbReference>
<keyword evidence="6" id="KW-1185">Reference proteome</keyword>
<sequence length="324" mass="35606">MTVNVTIIGLGQIGASLGLVLGEHKDYFQRTGIDREPLTSGRAQKMGAIDRIEYKVPVAVENANIIILALPTDEVRDMLEVIAPLIKPNAVIIDTSPLQTAVSEWAEELLPEGRYLVSMTPTLNPAYLEETQVGVDAAHADLFKNSLMIITSPPSAHSDAVKLTADIAHMTGASLYFAETAEADGILAAYDLLPKLASIGLLATITDQPSWREGQRIAGRSFAQSTSAALLLDENTQLGHTALVNRENTLRLLDDLIGSLNDIRKYVADQDADHLNRVIQKVVKDRKDWLKHRQTGDFESDKEEKPSMGDTLKRLFGFKPREKK</sequence>
<dbReference type="Pfam" id="PF20463">
    <property type="entry name" value="PDH_C"/>
    <property type="match status" value="1"/>
</dbReference>
<dbReference type="PANTHER" id="PTHR21363:SF0">
    <property type="entry name" value="PREPHENATE DEHYDROGENASE [NADP(+)]"/>
    <property type="match status" value="1"/>
</dbReference>
<accession>A0A0S7BJF2</accession>
<evidence type="ECO:0000256" key="3">
    <source>
        <dbReference type="SAM" id="MobiDB-lite"/>
    </source>
</evidence>
<dbReference type="SUPFAM" id="SSF51735">
    <property type="entry name" value="NAD(P)-binding Rossmann-fold domains"/>
    <property type="match status" value="1"/>
</dbReference>
<organism evidence="5">
    <name type="scientific">Longilinea arvoryzae</name>
    <dbReference type="NCBI Taxonomy" id="360412"/>
    <lineage>
        <taxon>Bacteria</taxon>
        <taxon>Bacillati</taxon>
        <taxon>Chloroflexota</taxon>
        <taxon>Anaerolineae</taxon>
        <taxon>Anaerolineales</taxon>
        <taxon>Anaerolineaceae</taxon>
        <taxon>Longilinea</taxon>
    </lineage>
</organism>
<dbReference type="GO" id="GO:0070403">
    <property type="term" value="F:NAD+ binding"/>
    <property type="evidence" value="ECO:0007669"/>
    <property type="project" value="InterPro"/>
</dbReference>
<evidence type="ECO:0000256" key="1">
    <source>
        <dbReference type="ARBA" id="ARBA00007964"/>
    </source>
</evidence>
<dbReference type="SUPFAM" id="SSF48179">
    <property type="entry name" value="6-phosphogluconate dehydrogenase C-terminal domain-like"/>
    <property type="match status" value="1"/>
</dbReference>
<dbReference type="RefSeq" id="WP_075073222.1">
    <property type="nucleotide sequence ID" value="NZ_DF967972.1"/>
</dbReference>
<dbReference type="Gene3D" id="3.40.50.720">
    <property type="entry name" value="NAD(P)-binding Rossmann-like Domain"/>
    <property type="match status" value="1"/>
</dbReference>
<dbReference type="GO" id="GO:0008977">
    <property type="term" value="F:prephenate dehydrogenase (NAD+) activity"/>
    <property type="evidence" value="ECO:0007669"/>
    <property type="project" value="InterPro"/>
</dbReference>
<dbReference type="STRING" id="360412.LARV_01684"/>
<comment type="similarity">
    <text evidence="1">Belongs to the prephenate/arogenate dehydrogenase family.</text>
</comment>
<dbReference type="EMBL" id="DF967972">
    <property type="protein sequence ID" value="GAP13925.1"/>
    <property type="molecule type" value="Genomic_DNA"/>
</dbReference>
<dbReference type="InterPro" id="IPR036291">
    <property type="entry name" value="NAD(P)-bd_dom_sf"/>
</dbReference>
<dbReference type="InterPro" id="IPR050812">
    <property type="entry name" value="Preph/Arog_dehydrog"/>
</dbReference>
<proteinExistence type="inferred from homology"/>
<evidence type="ECO:0000313" key="5">
    <source>
        <dbReference type="EMBL" id="GAP13925.1"/>
    </source>
</evidence>
<dbReference type="InterPro" id="IPR046825">
    <property type="entry name" value="PDH_C"/>
</dbReference>
<reference evidence="5" key="1">
    <citation type="submission" date="2015-07" db="EMBL/GenBank/DDBJ databases">
        <title>Draft Genome Sequences of Anaerolinea thermolimosa IMO-1, Bellilinea caldifistulae GOMI-1, Leptolinea tardivitalis YMTK-2, Levilinea saccharolytica KIBI-1,Longilinea arvoryzae KOME-1, Previously Described as Members of the Anaerolineaceae (Chloroflexi).</title>
        <authorList>
            <person name="Sekiguchi Y."/>
            <person name="Ohashi A."/>
            <person name="Matsuura N."/>
            <person name="Tourlousse M.D."/>
        </authorList>
    </citation>
    <scope>NUCLEOTIDE SEQUENCE [LARGE SCALE GENOMIC DNA]</scope>
    <source>
        <strain evidence="5">KOME-1</strain>
    </source>
</reference>